<proteinExistence type="predicted"/>
<evidence type="ECO:0000313" key="2">
    <source>
        <dbReference type="Proteomes" id="UP000633263"/>
    </source>
</evidence>
<accession>A0ABQ2CH88</accession>
<evidence type="ECO:0000313" key="1">
    <source>
        <dbReference type="EMBL" id="GGI89054.1"/>
    </source>
</evidence>
<dbReference type="Proteomes" id="UP000633263">
    <property type="component" value="Unassembled WGS sequence"/>
</dbReference>
<protein>
    <submittedName>
        <fullName evidence="1">Uncharacterized protein</fullName>
    </submittedName>
</protein>
<keyword evidence="2" id="KW-1185">Reference proteome</keyword>
<name>A0ABQ2CH88_9GAMM</name>
<organism evidence="1 2">
    <name type="scientific">Halopseudomonas pertucinogena</name>
    <dbReference type="NCBI Taxonomy" id="86175"/>
    <lineage>
        <taxon>Bacteria</taxon>
        <taxon>Pseudomonadati</taxon>
        <taxon>Pseudomonadota</taxon>
        <taxon>Gammaproteobacteria</taxon>
        <taxon>Pseudomonadales</taxon>
        <taxon>Pseudomonadaceae</taxon>
        <taxon>Halopseudomonas</taxon>
    </lineage>
</organism>
<dbReference type="EMBL" id="BMNN01000001">
    <property type="protein sequence ID" value="GGI89054.1"/>
    <property type="molecule type" value="Genomic_DNA"/>
</dbReference>
<sequence length="329" mass="39461">MSKISDEIANDFLDLLNGEPGNLKKKYNEKLVDEFNEIITGDPKDLQKKYQNEAYEKYLEKFSPTVHLWRLDDKQWVKNRKSIWERIIDREKQEDDDFVKSYWEEAGRFFLRAKPRKNDNELYVYRRMAYTPFTSVGQIRELYMKEHVSLRRNLHEQLLTYACRAYRSVPEEFHRVQLIAEALYCEDYVAKKELMGHAKKPEFSVYYPRDFIVSYTSEVINYLERSKSDYLDNLRQVHNQHWTGHERSFSEVTIEYFLGVLEYAVFNDSDEYGGVINDRGIKGVNEMCTLIESYKPDIEDENRHKYIENAYANIINNDVINKIRERPNK</sequence>
<reference evidence="2" key="1">
    <citation type="journal article" date="2019" name="Int. J. Syst. Evol. Microbiol.">
        <title>The Global Catalogue of Microorganisms (GCM) 10K type strain sequencing project: providing services to taxonomists for standard genome sequencing and annotation.</title>
        <authorList>
            <consortium name="The Broad Institute Genomics Platform"/>
            <consortium name="The Broad Institute Genome Sequencing Center for Infectious Disease"/>
            <person name="Wu L."/>
            <person name="Ma J."/>
        </authorList>
    </citation>
    <scope>NUCLEOTIDE SEQUENCE [LARGE SCALE GENOMIC DNA]</scope>
    <source>
        <strain evidence="2">JCM 11590</strain>
    </source>
</reference>
<comment type="caution">
    <text evidence="1">The sequence shown here is derived from an EMBL/GenBank/DDBJ whole genome shotgun (WGS) entry which is preliminary data.</text>
</comment>
<gene>
    <name evidence="1" type="ORF">GCM10009083_01760</name>
</gene>
<dbReference type="RefSeq" id="WP_188634723.1">
    <property type="nucleotide sequence ID" value="NZ_BMNN01000001.1"/>
</dbReference>